<protein>
    <submittedName>
        <fullName evidence="2">Rhodanese domain-containing protein</fullName>
    </submittedName>
</protein>
<dbReference type="WBParaSite" id="PEQ_0000673001-mRNA-1">
    <property type="protein sequence ID" value="PEQ_0000673001-mRNA-1"/>
    <property type="gene ID" value="PEQ_0000673001"/>
</dbReference>
<accession>A0A914RXI0</accession>
<evidence type="ECO:0000313" key="2">
    <source>
        <dbReference type="WBParaSite" id="PEQ_0000673001-mRNA-1"/>
    </source>
</evidence>
<sequence length="144" mass="16410">MDDKRHPAEPQGGWKETVSYLGQKAILMDTRPWASCRARLPAIKKDCIMCLHQMALRRDWDLLAKKIEVCFSVSLPFLTLPLVFSFTGPFSLLFPAMQIFTTYRTPKAPLTSPETKDLTFFKGHLVEDDGSKALVHCERRKPNA</sequence>
<proteinExistence type="predicted"/>
<dbReference type="Proteomes" id="UP000887564">
    <property type="component" value="Unplaced"/>
</dbReference>
<reference evidence="2" key="1">
    <citation type="submission" date="2022-11" db="UniProtKB">
        <authorList>
            <consortium name="WormBaseParasite"/>
        </authorList>
    </citation>
    <scope>IDENTIFICATION</scope>
</reference>
<keyword evidence="1" id="KW-1185">Reference proteome</keyword>
<evidence type="ECO:0000313" key="1">
    <source>
        <dbReference type="Proteomes" id="UP000887564"/>
    </source>
</evidence>
<name>A0A914RXI0_PAREQ</name>
<dbReference type="AlphaFoldDB" id="A0A914RXI0"/>
<organism evidence="1 2">
    <name type="scientific">Parascaris equorum</name>
    <name type="common">Equine roundworm</name>
    <dbReference type="NCBI Taxonomy" id="6256"/>
    <lineage>
        <taxon>Eukaryota</taxon>
        <taxon>Metazoa</taxon>
        <taxon>Ecdysozoa</taxon>
        <taxon>Nematoda</taxon>
        <taxon>Chromadorea</taxon>
        <taxon>Rhabditida</taxon>
        <taxon>Spirurina</taxon>
        <taxon>Ascaridomorpha</taxon>
        <taxon>Ascaridoidea</taxon>
        <taxon>Ascarididae</taxon>
        <taxon>Parascaris</taxon>
    </lineage>
</organism>